<dbReference type="Proteomes" id="UP000035763">
    <property type="component" value="Unassembled WGS sequence"/>
</dbReference>
<keyword evidence="1" id="KW-1133">Transmembrane helix</keyword>
<gene>
    <name evidence="2" type="ORF">BN11_3140012</name>
</gene>
<protein>
    <recommendedName>
        <fullName evidence="4">Integral membrane protein</fullName>
    </recommendedName>
</protein>
<comment type="caution">
    <text evidence="2">The sequence shown here is derived from an EMBL/GenBank/DDBJ whole genome shotgun (WGS) entry which is preliminary data.</text>
</comment>
<sequence>MTTTATPRPPRGRWQQANVWAGYLIFGFPAVAAVPALIATIARFGLLDSILNAGPAALAACLPLALWIRYTRRRPGTYTGKFTWFVVAVIGIGALAFSPLFFWAGPATLVLLSEILRLLTGPALSSATHRLRAGRRALTTRSEQ</sequence>
<dbReference type="AlphaFoldDB" id="W6JYG3"/>
<keyword evidence="1" id="KW-0812">Transmembrane</keyword>
<feature type="transmembrane region" description="Helical" evidence="1">
    <location>
        <begin position="50"/>
        <end position="70"/>
    </location>
</feature>
<proteinExistence type="predicted"/>
<organism evidence="2 3">
    <name type="scientific">Nostocoides australiense Ben110</name>
    <dbReference type="NCBI Taxonomy" id="1193182"/>
    <lineage>
        <taxon>Bacteria</taxon>
        <taxon>Bacillati</taxon>
        <taxon>Actinomycetota</taxon>
        <taxon>Actinomycetes</taxon>
        <taxon>Micrococcales</taxon>
        <taxon>Intrasporangiaceae</taxon>
        <taxon>Nostocoides</taxon>
    </lineage>
</organism>
<keyword evidence="3" id="KW-1185">Reference proteome</keyword>
<evidence type="ECO:0000256" key="1">
    <source>
        <dbReference type="SAM" id="Phobius"/>
    </source>
</evidence>
<reference evidence="2 3" key="1">
    <citation type="journal article" date="2013" name="ISME J.">
        <title>A metabolic model for members of the genus Tetrasphaera involved in enhanced biological phosphorus removal.</title>
        <authorList>
            <person name="Kristiansen R."/>
            <person name="Nguyen H.T.T."/>
            <person name="Saunders A.M."/>
            <person name="Nielsen J.L."/>
            <person name="Wimmer R."/>
            <person name="Le V.Q."/>
            <person name="McIlroy S.J."/>
            <person name="Petrovski S."/>
            <person name="Seviour R.J."/>
            <person name="Calteau A."/>
            <person name="Nielsen K.L."/>
            <person name="Nielsen P.H."/>
        </authorList>
    </citation>
    <scope>NUCLEOTIDE SEQUENCE [LARGE SCALE GENOMIC DNA]</scope>
    <source>
        <strain evidence="2 3">Ben110</strain>
    </source>
</reference>
<feature type="transmembrane region" description="Helical" evidence="1">
    <location>
        <begin position="82"/>
        <end position="104"/>
    </location>
</feature>
<dbReference type="RefSeq" id="WP_048699326.1">
    <property type="nucleotide sequence ID" value="NZ_HG764815.1"/>
</dbReference>
<evidence type="ECO:0000313" key="3">
    <source>
        <dbReference type="Proteomes" id="UP000035763"/>
    </source>
</evidence>
<keyword evidence="1" id="KW-0472">Membrane</keyword>
<name>W6JYG3_9MICO</name>
<evidence type="ECO:0008006" key="4">
    <source>
        <dbReference type="Google" id="ProtNLM"/>
    </source>
</evidence>
<feature type="transmembrane region" description="Helical" evidence="1">
    <location>
        <begin position="20"/>
        <end position="44"/>
    </location>
</feature>
<accession>W6JYG3</accession>
<dbReference type="STRING" id="1193182.BN11_3140012"/>
<dbReference type="EMBL" id="CAJA01000240">
    <property type="protein sequence ID" value="CCH73700.1"/>
    <property type="molecule type" value="Genomic_DNA"/>
</dbReference>
<evidence type="ECO:0000313" key="2">
    <source>
        <dbReference type="EMBL" id="CCH73700.1"/>
    </source>
</evidence>